<feature type="domain" description="DUF4143" evidence="2">
    <location>
        <begin position="226"/>
        <end position="392"/>
    </location>
</feature>
<protein>
    <recommendedName>
        <fullName evidence="5">AAA family ATPase</fullName>
    </recommendedName>
</protein>
<gene>
    <name evidence="3" type="ORF">COT50_04555</name>
</gene>
<dbReference type="SUPFAM" id="SSF52540">
    <property type="entry name" value="P-loop containing nucleoside triphosphate hydrolases"/>
    <property type="match status" value="1"/>
</dbReference>
<evidence type="ECO:0000313" key="4">
    <source>
        <dbReference type="Proteomes" id="UP000231252"/>
    </source>
</evidence>
<name>A0A2H0XAL7_UNCKA</name>
<dbReference type="AlphaFoldDB" id="A0A2H0XAL7"/>
<dbReference type="PANTHER" id="PTHR33295">
    <property type="entry name" value="ATPASE"/>
    <property type="match status" value="1"/>
</dbReference>
<feature type="domain" description="AAA" evidence="1">
    <location>
        <begin position="19"/>
        <end position="153"/>
    </location>
</feature>
<sequence>MFTRRFEDYLAVWQKNPARKPLVIRGARQVGKTYLVNNFAKKHYTNFVHLNLENKDTFKLFGAVDSLETFSSVVKLGLKQDIDAPETLLFIDEIQNSPSLMSLLRFFYEDKPQVHVICAGSLLEAKIQREGLSMPVGRVEYGYMYPLTFFEFLSALDRADLKNHLINIDLAKPKSLPQGIHLLLIDLFRKYTLLGGMPEILSTYVSTAGNLEECKKALRNLSVTYENDVYRYASAETAKYLSHIISAGPAYAGALYKYENFADSEFRSREMSGAFNLLEKVMLLRQIRSTSVNSLPFVAKEKRSKKLIWLDVGFVNMSANTYESFINLKDLGDLYRGRLAEQVVGQNILASDKFYEPVDLYYWSRDKDKGIAEVDFCLQIGGRAVAVEVKSGSTGKARSLQSFKNEFKNAGLVKVSEANFDMRESVILLPFYLINRIFELF</sequence>
<evidence type="ECO:0008006" key="5">
    <source>
        <dbReference type="Google" id="ProtNLM"/>
    </source>
</evidence>
<dbReference type="Proteomes" id="UP000231252">
    <property type="component" value="Unassembled WGS sequence"/>
</dbReference>
<dbReference type="EMBL" id="PEYU01000102">
    <property type="protein sequence ID" value="PIS21964.1"/>
    <property type="molecule type" value="Genomic_DNA"/>
</dbReference>
<evidence type="ECO:0000259" key="1">
    <source>
        <dbReference type="Pfam" id="PF13173"/>
    </source>
</evidence>
<dbReference type="Pfam" id="PF13635">
    <property type="entry name" value="DUF4143"/>
    <property type="match status" value="1"/>
</dbReference>
<evidence type="ECO:0000259" key="2">
    <source>
        <dbReference type="Pfam" id="PF13635"/>
    </source>
</evidence>
<reference evidence="4" key="1">
    <citation type="submission" date="2017-09" db="EMBL/GenBank/DDBJ databases">
        <title>Depth-based differentiation of microbial function through sediment-hosted aquifers and enrichment of novel symbionts in the deep terrestrial subsurface.</title>
        <authorList>
            <person name="Probst A.J."/>
            <person name="Ladd B."/>
            <person name="Jarett J.K."/>
            <person name="Geller-Mcgrath D.E."/>
            <person name="Sieber C.M.K."/>
            <person name="Emerson J.B."/>
            <person name="Anantharaman K."/>
            <person name="Thomas B.C."/>
            <person name="Malmstrom R."/>
            <person name="Stieglmeier M."/>
            <person name="Klingl A."/>
            <person name="Woyke T."/>
            <person name="Ryan C.M."/>
            <person name="Banfield J.F."/>
        </authorList>
    </citation>
    <scope>NUCLEOTIDE SEQUENCE [LARGE SCALE GENOMIC DNA]</scope>
</reference>
<proteinExistence type="predicted"/>
<organism evidence="3 4">
    <name type="scientific">candidate division WWE3 bacterium CG08_land_8_20_14_0_20_41_10</name>
    <dbReference type="NCBI Taxonomy" id="1975085"/>
    <lineage>
        <taxon>Bacteria</taxon>
        <taxon>Katanobacteria</taxon>
    </lineage>
</organism>
<dbReference type="Pfam" id="PF13173">
    <property type="entry name" value="AAA_14"/>
    <property type="match status" value="1"/>
</dbReference>
<dbReference type="InterPro" id="IPR027417">
    <property type="entry name" value="P-loop_NTPase"/>
</dbReference>
<evidence type="ECO:0000313" key="3">
    <source>
        <dbReference type="EMBL" id="PIS21964.1"/>
    </source>
</evidence>
<dbReference type="InterPro" id="IPR041682">
    <property type="entry name" value="AAA_14"/>
</dbReference>
<accession>A0A2H0XAL7</accession>
<comment type="caution">
    <text evidence="3">The sequence shown here is derived from an EMBL/GenBank/DDBJ whole genome shotgun (WGS) entry which is preliminary data.</text>
</comment>
<dbReference type="InterPro" id="IPR025420">
    <property type="entry name" value="DUF4143"/>
</dbReference>
<dbReference type="Gene3D" id="3.40.50.300">
    <property type="entry name" value="P-loop containing nucleotide triphosphate hydrolases"/>
    <property type="match status" value="1"/>
</dbReference>
<dbReference type="PANTHER" id="PTHR33295:SF7">
    <property type="entry name" value="ATPASE"/>
    <property type="match status" value="1"/>
</dbReference>